<proteinExistence type="predicted"/>
<feature type="non-terminal residue" evidence="2">
    <location>
        <position position="177"/>
    </location>
</feature>
<sequence>TSGKPPAPEWDFLKGSGPSSALQYFADPIGTHAKAGWQARRRESAIRPDEDRRQQDAYKPCNPTQQRVNLQEQRNVACGQLRAERLNQAQSGFNPISHQQRAPDGTVAPAADPWQHQRVGIRAQEPRAAATDTLRLQAESTKRGVTITEMRRDRIANGGLSKHPGGTMRDVLTWGGQ</sequence>
<dbReference type="EMBL" id="PGGS01002547">
    <property type="protein sequence ID" value="PNG99583.1"/>
    <property type="molecule type" value="Genomic_DNA"/>
</dbReference>
<feature type="region of interest" description="Disordered" evidence="1">
    <location>
        <begin position="33"/>
        <end position="67"/>
    </location>
</feature>
<reference evidence="2 3" key="1">
    <citation type="journal article" date="2017" name="Mol. Biol. Evol.">
        <title>The 4-celled Tetrabaena socialis nuclear genome reveals the essential components for genetic control of cell number at the origin of multicellularity in the volvocine lineage.</title>
        <authorList>
            <person name="Featherston J."/>
            <person name="Arakaki Y."/>
            <person name="Hanschen E.R."/>
            <person name="Ferris P.J."/>
            <person name="Michod R.E."/>
            <person name="Olson B.J.S.C."/>
            <person name="Nozaki H."/>
            <person name="Durand P.M."/>
        </authorList>
    </citation>
    <scope>NUCLEOTIDE SEQUENCE [LARGE SCALE GENOMIC DNA]</scope>
    <source>
        <strain evidence="2 3">NIES-571</strain>
    </source>
</reference>
<feature type="compositionally biased region" description="Basic and acidic residues" evidence="1">
    <location>
        <begin position="40"/>
        <end position="56"/>
    </location>
</feature>
<protein>
    <submittedName>
        <fullName evidence="2">Uncharacterized protein</fullName>
    </submittedName>
</protein>
<evidence type="ECO:0000313" key="3">
    <source>
        <dbReference type="Proteomes" id="UP000236333"/>
    </source>
</evidence>
<evidence type="ECO:0000256" key="1">
    <source>
        <dbReference type="SAM" id="MobiDB-lite"/>
    </source>
</evidence>
<dbReference type="AlphaFoldDB" id="A0A2J7ZH33"/>
<dbReference type="OrthoDB" id="523309at2759"/>
<organism evidence="2 3">
    <name type="scientific">Tetrabaena socialis</name>
    <dbReference type="NCBI Taxonomy" id="47790"/>
    <lineage>
        <taxon>Eukaryota</taxon>
        <taxon>Viridiplantae</taxon>
        <taxon>Chlorophyta</taxon>
        <taxon>core chlorophytes</taxon>
        <taxon>Chlorophyceae</taxon>
        <taxon>CS clade</taxon>
        <taxon>Chlamydomonadales</taxon>
        <taxon>Tetrabaenaceae</taxon>
        <taxon>Tetrabaena</taxon>
    </lineage>
</organism>
<dbReference type="Proteomes" id="UP000236333">
    <property type="component" value="Unassembled WGS sequence"/>
</dbReference>
<gene>
    <name evidence="2" type="ORF">TSOC_014632</name>
</gene>
<name>A0A2J7ZH33_9CHLO</name>
<feature type="non-terminal residue" evidence="2">
    <location>
        <position position="1"/>
    </location>
</feature>
<feature type="region of interest" description="Disordered" evidence="1">
    <location>
        <begin position="139"/>
        <end position="177"/>
    </location>
</feature>
<keyword evidence="3" id="KW-1185">Reference proteome</keyword>
<accession>A0A2J7ZH33</accession>
<comment type="caution">
    <text evidence="2">The sequence shown here is derived from an EMBL/GenBank/DDBJ whole genome shotgun (WGS) entry which is preliminary data.</text>
</comment>
<evidence type="ECO:0000313" key="2">
    <source>
        <dbReference type="EMBL" id="PNG99583.1"/>
    </source>
</evidence>